<reference evidence="4 5" key="1">
    <citation type="submission" date="2021-02" db="EMBL/GenBank/DDBJ databases">
        <title>Alicyclobacillus curvatus sp. nov. and Alicyclobacillus mengziensis sp. nov., two acidophilic bacteria isolated from acid mine drainage.</title>
        <authorList>
            <person name="Huang Y."/>
        </authorList>
    </citation>
    <scope>NUCLEOTIDE SEQUENCE [LARGE SCALE GENOMIC DNA]</scope>
    <source>
        <strain evidence="4 5">S30H14</strain>
    </source>
</reference>
<evidence type="ECO:0000256" key="2">
    <source>
        <dbReference type="ARBA" id="ARBA00023002"/>
    </source>
</evidence>
<comment type="similarity">
    <text evidence="1">Belongs to the aldehyde dehydrogenase family.</text>
</comment>
<dbReference type="InterPro" id="IPR016163">
    <property type="entry name" value="Ald_DH_C"/>
</dbReference>
<dbReference type="CDD" id="cd07114">
    <property type="entry name" value="ALDH_DhaS"/>
    <property type="match status" value="1"/>
</dbReference>
<evidence type="ECO:0000313" key="4">
    <source>
        <dbReference type="EMBL" id="QSO49375.1"/>
    </source>
</evidence>
<dbReference type="Gene3D" id="3.40.605.10">
    <property type="entry name" value="Aldehyde Dehydrogenase, Chain A, domain 1"/>
    <property type="match status" value="1"/>
</dbReference>
<keyword evidence="5" id="KW-1185">Reference proteome</keyword>
<dbReference type="FunFam" id="3.40.605.10:FF:000007">
    <property type="entry name" value="NAD/NADP-dependent betaine aldehyde dehydrogenase"/>
    <property type="match status" value="1"/>
</dbReference>
<feature type="domain" description="Aldehyde dehydrogenase" evidence="3">
    <location>
        <begin position="15"/>
        <end position="473"/>
    </location>
</feature>
<dbReference type="PANTHER" id="PTHR11699">
    <property type="entry name" value="ALDEHYDE DEHYDROGENASE-RELATED"/>
    <property type="match status" value="1"/>
</dbReference>
<dbReference type="EMBL" id="CP071182">
    <property type="protein sequence ID" value="QSO49375.1"/>
    <property type="molecule type" value="Genomic_DNA"/>
</dbReference>
<protein>
    <submittedName>
        <fullName evidence="4">Aldehyde dehydrogenase</fullName>
    </submittedName>
</protein>
<sequence>MSLPRYDQFINGQFVPSVTGEYFPLINPETGEVVAKIANSVGADVEHAVEVAKTAFHQTNWRTDKAFRVQCLRTLAAKMRAALPDLVAAESRVTGRPIREMQAQLSRLPEWYDYFASVVETLEDTVPPFGPGYLNYTVREPLGVVGLLTPWNHPLLILTKKLAPALAAGNAVVIKPSEQAPITVNILAALIKDSGIPDGIVGVVHGYGAVAGKALSENNQLGKIDLTGGTPTGRSVAAAAGHNLIKVAAELGGKASVLIFQDANLEEAVNGAVFAGYIASGQTCVQGARMIVPESMYDEFVEAFVQKVKQLRIGSPLDVNTDVGPMVSERQLNRVLDYVNIGVKEGAKLVYGGTAIAGNGWYVRPAVFTEVTNEMTIAQEEIFGPVVCIMKYRTEEEAITIANGTEFGLAMSIWTNDIRKAHRVASQLEAGVIWINDHHRINPSSPWGGYKDSGLGRENGIDCYKDYTQVKNIIVNTNPEPFDWFDGTGQAKRYS</sequence>
<dbReference type="RefSeq" id="WP_206658686.1">
    <property type="nucleotide sequence ID" value="NZ_CP071182.1"/>
</dbReference>
<dbReference type="Gene3D" id="3.40.309.10">
    <property type="entry name" value="Aldehyde Dehydrogenase, Chain A, domain 2"/>
    <property type="match status" value="1"/>
</dbReference>
<dbReference type="Proteomes" id="UP000663505">
    <property type="component" value="Chromosome"/>
</dbReference>
<dbReference type="SUPFAM" id="SSF53720">
    <property type="entry name" value="ALDH-like"/>
    <property type="match status" value="1"/>
</dbReference>
<dbReference type="GO" id="GO:0016620">
    <property type="term" value="F:oxidoreductase activity, acting on the aldehyde or oxo group of donors, NAD or NADP as acceptor"/>
    <property type="evidence" value="ECO:0007669"/>
    <property type="project" value="InterPro"/>
</dbReference>
<evidence type="ECO:0000313" key="5">
    <source>
        <dbReference type="Proteomes" id="UP000663505"/>
    </source>
</evidence>
<dbReference type="InterPro" id="IPR015590">
    <property type="entry name" value="Aldehyde_DH_dom"/>
</dbReference>
<dbReference type="InterPro" id="IPR016161">
    <property type="entry name" value="Ald_DH/histidinol_DH"/>
</dbReference>
<dbReference type="KEGG" id="afx:JZ786_10890"/>
<dbReference type="FunFam" id="3.40.309.10:FF:000012">
    <property type="entry name" value="Betaine aldehyde dehydrogenase"/>
    <property type="match status" value="1"/>
</dbReference>
<dbReference type="Pfam" id="PF00171">
    <property type="entry name" value="Aldedh"/>
    <property type="match status" value="1"/>
</dbReference>
<dbReference type="AlphaFoldDB" id="A0A9X7W2V9"/>
<accession>A0A9X7W2V9</accession>
<evidence type="ECO:0000256" key="1">
    <source>
        <dbReference type="ARBA" id="ARBA00009986"/>
    </source>
</evidence>
<gene>
    <name evidence="4" type="ORF">JZ786_10890</name>
</gene>
<proteinExistence type="inferred from homology"/>
<evidence type="ECO:0000259" key="3">
    <source>
        <dbReference type="Pfam" id="PF00171"/>
    </source>
</evidence>
<name>A0A9X7W2V9_9BACL</name>
<dbReference type="InterPro" id="IPR016162">
    <property type="entry name" value="Ald_DH_N"/>
</dbReference>
<organism evidence="4 5">
    <name type="scientific">Alicyclobacillus mengziensis</name>
    <dbReference type="NCBI Taxonomy" id="2931921"/>
    <lineage>
        <taxon>Bacteria</taxon>
        <taxon>Bacillati</taxon>
        <taxon>Bacillota</taxon>
        <taxon>Bacilli</taxon>
        <taxon>Bacillales</taxon>
        <taxon>Alicyclobacillaceae</taxon>
        <taxon>Alicyclobacillus</taxon>
    </lineage>
</organism>
<keyword evidence="2" id="KW-0560">Oxidoreductase</keyword>